<keyword evidence="2" id="KW-1185">Reference proteome</keyword>
<dbReference type="PIRSF" id="PIRSF015736">
    <property type="entry name" value="MI"/>
    <property type="match status" value="1"/>
</dbReference>
<proteinExistence type="predicted"/>
<dbReference type="PANTHER" id="PTHR40267">
    <property type="entry name" value="BLR3294 PROTEIN"/>
    <property type="match status" value="1"/>
</dbReference>
<dbReference type="Proteomes" id="UP000193450">
    <property type="component" value="Chromosome"/>
</dbReference>
<name>A0A1X9NEU1_9GAMM</name>
<dbReference type="InterPro" id="IPR053714">
    <property type="entry name" value="Iso_Racemase_Enz_sf"/>
</dbReference>
<evidence type="ECO:0000313" key="1">
    <source>
        <dbReference type="EMBL" id="ARN73457.1"/>
    </source>
</evidence>
<dbReference type="InterPro" id="IPR026286">
    <property type="entry name" value="MaiA/AMDase"/>
</dbReference>
<dbReference type="PANTHER" id="PTHR40267:SF1">
    <property type="entry name" value="BLR3294 PROTEIN"/>
    <property type="match status" value="1"/>
</dbReference>
<protein>
    <submittedName>
        <fullName evidence="1">Asp/Glu racemase</fullName>
    </submittedName>
</protein>
<reference evidence="1 2" key="1">
    <citation type="submission" date="2016-11" db="EMBL/GenBank/DDBJ databases">
        <title>Trade-off between light-utilization and light-protection in marine flavobacteria.</title>
        <authorList>
            <person name="Kumagai Y."/>
        </authorList>
    </citation>
    <scope>NUCLEOTIDE SEQUENCE [LARGE SCALE GENOMIC DNA]</scope>
    <source>
        <strain evidence="1 2">NBRC 107125</strain>
    </source>
</reference>
<dbReference type="RefSeq" id="WP_085757569.1">
    <property type="nucleotide sequence ID" value="NZ_CP019343.1"/>
</dbReference>
<evidence type="ECO:0000313" key="2">
    <source>
        <dbReference type="Proteomes" id="UP000193450"/>
    </source>
</evidence>
<organism evidence="1 2">
    <name type="scientific">Oceanicoccus sagamiensis</name>
    <dbReference type="NCBI Taxonomy" id="716816"/>
    <lineage>
        <taxon>Bacteria</taxon>
        <taxon>Pseudomonadati</taxon>
        <taxon>Pseudomonadota</taxon>
        <taxon>Gammaproteobacteria</taxon>
        <taxon>Cellvibrionales</taxon>
        <taxon>Spongiibacteraceae</taxon>
        <taxon>Oceanicoccus</taxon>
    </lineage>
</organism>
<dbReference type="STRING" id="716816.BST96_04605"/>
<dbReference type="OrthoDB" id="483160at2"/>
<dbReference type="EMBL" id="CP019343">
    <property type="protein sequence ID" value="ARN73457.1"/>
    <property type="molecule type" value="Genomic_DNA"/>
</dbReference>
<dbReference type="Pfam" id="PF17645">
    <property type="entry name" value="Amdase"/>
    <property type="match status" value="1"/>
</dbReference>
<sequence length="259" mass="28754">MDNYQIARRAQIGVLIPSTNTGVEYDLQKFGLDGVTWHPSRFWIELKNWADEKAATGDTENAVFERFLELMRTEMPPAIDNVMSSKISHLMLGMSAETFWGGIEGNIEFEKAVRDQLPEGFGLTTGATASHEALQNFGAKTISVITPYPPVGDDNVRQYFTEIGYNVKHVKGLNRPSATAIAETSIKEVMDAVKEVDGDDVDAILQCGTNLSTVDLFPTLEHWLEKPLIPINIATVWHALRACGINDKIQGKGRLLEEF</sequence>
<accession>A0A1X9NEU1</accession>
<dbReference type="Gene3D" id="3.40.50.12500">
    <property type="match status" value="1"/>
</dbReference>
<dbReference type="AlphaFoldDB" id="A0A1X9NEU1"/>
<dbReference type="KEGG" id="osg:BST96_04605"/>
<gene>
    <name evidence="1" type="ORF">BST96_04605</name>
</gene>